<accession>A5IZN6</accession>
<proteinExistence type="predicted"/>
<sequence>MSQVVLCSYKPFAAVKFVKHAVKIVHVSEDCVYLYRGIPQGTPDEKLIDCVYDFSDSRAKYLLIELLVRIFDINIVDELIEKETMRVVNVKHPIVLENKKFIE</sequence>
<dbReference type="Proteomes" id="UP000202782">
    <property type="component" value="Segment"/>
</dbReference>
<organism evidence="1 2">
    <name type="scientific">Spodoptera litura granulovirus</name>
    <dbReference type="NCBI Taxonomy" id="359919"/>
    <lineage>
        <taxon>Viruses</taxon>
        <taxon>Viruses incertae sedis</taxon>
        <taxon>Naldaviricetes</taxon>
        <taxon>Lefavirales</taxon>
        <taxon>Baculoviridae</taxon>
        <taxon>Betabaculovirus</taxon>
        <taxon>Betabaculovirus spliturae</taxon>
    </lineage>
</organism>
<dbReference type="GeneID" id="5184243"/>
<keyword evidence="2" id="KW-1185">Reference proteome</keyword>
<reference evidence="1 2" key="1">
    <citation type="journal article" date="2008" name="J. Microbiol.">
        <title>Molecular and phylogenetic characterization of Spodoptera litura granulovirus.</title>
        <authorList>
            <person name="Wang Y."/>
            <person name="Choi J.Y."/>
            <person name="Roh J.Y."/>
            <person name="Woo S.D."/>
            <person name="Jin B.R."/>
            <person name="Je Y.H."/>
        </authorList>
    </citation>
    <scope>NUCLEOTIDE SEQUENCE [LARGE SCALE GENOMIC DNA]</scope>
    <source>
        <strain evidence="1">SlGV-K1</strain>
    </source>
</reference>
<name>A5IZN6_9BBAC</name>
<dbReference type="KEGG" id="vg:5184243"/>
<evidence type="ECO:0000313" key="2">
    <source>
        <dbReference type="Proteomes" id="UP000202782"/>
    </source>
</evidence>
<dbReference type="RefSeq" id="YP_001256985.1">
    <property type="nucleotide sequence ID" value="NC_009503.1"/>
</dbReference>
<protein>
    <submittedName>
        <fullName evidence="1">Uncharacterized protein</fullName>
    </submittedName>
</protein>
<evidence type="ECO:0000313" key="1">
    <source>
        <dbReference type="EMBL" id="ABQ51977.1"/>
    </source>
</evidence>
<gene>
    <name evidence="1" type="primary">orf34</name>
    <name evidence="1" type="ORF">SlGVgp034</name>
</gene>
<dbReference type="EMBL" id="DQ288858">
    <property type="protein sequence ID" value="ABQ51977.1"/>
    <property type="molecule type" value="Genomic_DNA"/>
</dbReference>